<organism evidence="2 3">
    <name type="scientific">Streptacidiphilus jeojiensis</name>
    <dbReference type="NCBI Taxonomy" id="3229225"/>
    <lineage>
        <taxon>Bacteria</taxon>
        <taxon>Bacillati</taxon>
        <taxon>Actinomycetota</taxon>
        <taxon>Actinomycetes</taxon>
        <taxon>Kitasatosporales</taxon>
        <taxon>Streptomycetaceae</taxon>
        <taxon>Streptacidiphilus</taxon>
    </lineage>
</organism>
<comment type="caution">
    <text evidence="2">The sequence shown here is derived from an EMBL/GenBank/DDBJ whole genome shotgun (WGS) entry which is preliminary data.</text>
</comment>
<evidence type="ECO:0000313" key="2">
    <source>
        <dbReference type="EMBL" id="MFC1439307.1"/>
    </source>
</evidence>
<dbReference type="SUPFAM" id="SSF56112">
    <property type="entry name" value="Protein kinase-like (PK-like)"/>
    <property type="match status" value="1"/>
</dbReference>
<feature type="compositionally biased region" description="Pro residues" evidence="1">
    <location>
        <begin position="409"/>
        <end position="426"/>
    </location>
</feature>
<evidence type="ECO:0000256" key="1">
    <source>
        <dbReference type="SAM" id="MobiDB-lite"/>
    </source>
</evidence>
<reference evidence="2 3" key="1">
    <citation type="submission" date="2024-06" db="EMBL/GenBank/DDBJ databases">
        <authorList>
            <person name="Lee S.D."/>
        </authorList>
    </citation>
    <scope>NUCLEOTIDE SEQUENCE [LARGE SCALE GENOMIC DNA]</scope>
    <source>
        <strain evidence="2 3">N1-10</strain>
    </source>
</reference>
<sequence>MADRSKAPVETIAESSADACPAEPAAELTAELTAEEIAGELRADEESPAREQQEAVPDTPVDDATVAIAPKAPQSPERPAVPEDGDSPTEPVETTESAKPADAVEPVEPDEPAEPVEPAAAPLLPAPVRHSGDRIADRYRLEECLTQAGVFTSWRAVDEKLRRAVGIHLLASGHQRSKDAVAAARQAALLGDPRFVQVLDAVEEGELVYIIREWLPDATDLGTLLADGPLEAYEAYQMVRQVTDALAAAHRKGLSHLRLTPSCVLRSDSGQYRINGLAMDAALHGLASEDRAAAELDDTRAIGALLFASLTHRWPYPEDRHGLQGIPKAVGVVPPEQVKAGVHRGLSDLCSRILCETPVRHLEPLTSPQELARAIGQLPRIKQPEPEPLVLPEYPTTTYPRRDQGTTVPLPPRRAPAPLPPTPPPALPGRTGKALKWGISLVLLAAVGLGSWGTAQALMDKPDSGSSQLPVTAGVGGATSASPQTSASAQHLLKISGASEFSPLGPPIQADQVPLAIDGKTNTAWITSEYQNYANFGNLSSRADGSGIVVDLGSVQSVSGVKLTLPVAGQNLEVLAAPADATSAPTSAGAFSQRIANPKVVGTTFDSPLLATPVRTRYVLIHITSLPAETNNPSAYRGGISEIQIVG</sequence>
<feature type="region of interest" description="Disordered" evidence="1">
    <location>
        <begin position="1"/>
        <end position="128"/>
    </location>
</feature>
<feature type="compositionally biased region" description="Basic and acidic residues" evidence="1">
    <location>
        <begin position="39"/>
        <end position="53"/>
    </location>
</feature>
<dbReference type="Proteomes" id="UP001592581">
    <property type="component" value="Unassembled WGS sequence"/>
</dbReference>
<feature type="compositionally biased region" description="Low complexity" evidence="1">
    <location>
        <begin position="21"/>
        <end position="32"/>
    </location>
</feature>
<dbReference type="CDD" id="cd13973">
    <property type="entry name" value="PK_MviN-like"/>
    <property type="match status" value="1"/>
</dbReference>
<feature type="region of interest" description="Disordered" evidence="1">
    <location>
        <begin position="385"/>
        <end position="426"/>
    </location>
</feature>
<feature type="compositionally biased region" description="Low complexity" evidence="1">
    <location>
        <begin position="116"/>
        <end position="128"/>
    </location>
</feature>
<evidence type="ECO:0000313" key="3">
    <source>
        <dbReference type="Proteomes" id="UP001592581"/>
    </source>
</evidence>
<proteinExistence type="predicted"/>
<dbReference type="SUPFAM" id="SSF49785">
    <property type="entry name" value="Galactose-binding domain-like"/>
    <property type="match status" value="1"/>
</dbReference>
<keyword evidence="3" id="KW-1185">Reference proteome</keyword>
<keyword evidence="2" id="KW-0723">Serine/threonine-protein kinase</keyword>
<feature type="compositionally biased region" description="Low complexity" evidence="1">
    <location>
        <begin position="388"/>
        <end position="399"/>
    </location>
</feature>
<feature type="compositionally biased region" description="Acidic residues" evidence="1">
    <location>
        <begin position="105"/>
        <end position="114"/>
    </location>
</feature>
<gene>
    <name evidence="2" type="ORF">ABUW04_13680</name>
</gene>
<keyword evidence="2" id="KW-0418">Kinase</keyword>
<dbReference type="Gene3D" id="2.60.120.260">
    <property type="entry name" value="Galactose-binding domain-like"/>
    <property type="match status" value="1"/>
</dbReference>
<accession>A0ABV6XM97</accession>
<dbReference type="EMBL" id="JBEUKS010000004">
    <property type="protein sequence ID" value="MFC1439307.1"/>
    <property type="molecule type" value="Genomic_DNA"/>
</dbReference>
<dbReference type="InterPro" id="IPR011009">
    <property type="entry name" value="Kinase-like_dom_sf"/>
</dbReference>
<dbReference type="Gene3D" id="3.30.200.20">
    <property type="entry name" value="Phosphorylase Kinase, domain 1"/>
    <property type="match status" value="1"/>
</dbReference>
<dbReference type="InterPro" id="IPR008979">
    <property type="entry name" value="Galactose-bd-like_sf"/>
</dbReference>
<protein>
    <submittedName>
        <fullName evidence="2">Serine/threonine protein kinase</fullName>
    </submittedName>
</protein>
<name>A0ABV6XM97_9ACTN</name>
<dbReference type="Gene3D" id="1.10.510.10">
    <property type="entry name" value="Transferase(Phosphotransferase) domain 1"/>
    <property type="match status" value="1"/>
</dbReference>
<dbReference type="GO" id="GO:0004674">
    <property type="term" value="F:protein serine/threonine kinase activity"/>
    <property type="evidence" value="ECO:0007669"/>
    <property type="project" value="UniProtKB-KW"/>
</dbReference>
<keyword evidence="2" id="KW-0808">Transferase</keyword>